<feature type="chain" id="PRO_5042878231" evidence="1">
    <location>
        <begin position="21"/>
        <end position="357"/>
    </location>
</feature>
<reference evidence="2 3" key="1">
    <citation type="submission" date="2021-05" db="EMBL/GenBank/DDBJ databases">
        <title>A Polyphasic approach of four new species of the genus Ohtaekwangia: Ohtaekwangia histidinii sp. nov., Ohtaekwangia cretensis sp. nov., Ohtaekwangia indiensis sp. nov., Ohtaekwangia reichenbachii sp. nov. from diverse environment.</title>
        <authorList>
            <person name="Octaviana S."/>
        </authorList>
    </citation>
    <scope>NUCLEOTIDE SEQUENCE [LARGE SCALE GENOMIC DNA]</scope>
    <source>
        <strain evidence="2 3">PWU37</strain>
    </source>
</reference>
<gene>
    <name evidence="2" type="ORF">KK078_23085</name>
</gene>
<organism evidence="2 3">
    <name type="scientific">Dawidia soli</name>
    <dbReference type="NCBI Taxonomy" id="2782352"/>
    <lineage>
        <taxon>Bacteria</taxon>
        <taxon>Pseudomonadati</taxon>
        <taxon>Bacteroidota</taxon>
        <taxon>Cytophagia</taxon>
        <taxon>Cytophagales</taxon>
        <taxon>Chryseotaleaceae</taxon>
        <taxon>Dawidia</taxon>
    </lineage>
</organism>
<feature type="signal peptide" evidence="1">
    <location>
        <begin position="1"/>
        <end position="20"/>
    </location>
</feature>
<keyword evidence="1" id="KW-0732">Signal</keyword>
<protein>
    <submittedName>
        <fullName evidence="2">Uncharacterized protein</fullName>
    </submittedName>
</protein>
<dbReference type="AlphaFoldDB" id="A0AAP2GFG1"/>
<dbReference type="EMBL" id="JAHESC010000042">
    <property type="protein sequence ID" value="MBT1689467.1"/>
    <property type="molecule type" value="Genomic_DNA"/>
</dbReference>
<keyword evidence="3" id="KW-1185">Reference proteome</keyword>
<accession>A0AAP2GFG1</accession>
<proteinExistence type="predicted"/>
<dbReference type="RefSeq" id="WP_254092689.1">
    <property type="nucleotide sequence ID" value="NZ_JAHESC010000042.1"/>
</dbReference>
<evidence type="ECO:0000313" key="2">
    <source>
        <dbReference type="EMBL" id="MBT1689467.1"/>
    </source>
</evidence>
<dbReference type="Proteomes" id="UP001319180">
    <property type="component" value="Unassembled WGS sequence"/>
</dbReference>
<evidence type="ECO:0000313" key="3">
    <source>
        <dbReference type="Proteomes" id="UP001319180"/>
    </source>
</evidence>
<evidence type="ECO:0000256" key="1">
    <source>
        <dbReference type="SAM" id="SignalP"/>
    </source>
</evidence>
<sequence length="357" mass="40217">MKKTVRFSLMLALCAWFVQCSTDDTREVAVQKIQFTVASTLDDGTIDDAFVRDVPEGASVRISLTTPGGKAVWTDQQLTLLATEDGGYATEPIRLARGSYVVSAFTIVDKNADELYVAADVEGMLIEAASFDKVTVGPENENVAAVLMQVNRCHGGHGRKPSLKEFVLNGRSYKLYYNTWGAVDSIVATDAPLRYVYRAVYTNGRLDSVGTYDGGQYVSVNKDFQYNNKGKITGFNYYFRYPGAPWDLAFPSAVTYDHRGRVSGIDGTTLHYNWNNNVTQYNNGIDVFTYTYDWGRNPFNTVDNLFVIMVEERFMWEYVFSRNNMVTKNDGGGVTNFTNVYDYRGRLVSNGMFDFYY</sequence>
<comment type="caution">
    <text evidence="2">The sequence shown here is derived from an EMBL/GenBank/DDBJ whole genome shotgun (WGS) entry which is preliminary data.</text>
</comment>
<name>A0AAP2GFG1_9BACT</name>